<organism evidence="1 2">
    <name type="scientific">Rhodanobacter fulvus Jip2</name>
    <dbReference type="NCBI Taxonomy" id="1163408"/>
    <lineage>
        <taxon>Bacteria</taxon>
        <taxon>Pseudomonadati</taxon>
        <taxon>Pseudomonadota</taxon>
        <taxon>Gammaproteobacteria</taxon>
        <taxon>Lysobacterales</taxon>
        <taxon>Rhodanobacteraceae</taxon>
        <taxon>Rhodanobacter</taxon>
    </lineage>
</organism>
<comment type="caution">
    <text evidence="1">The sequence shown here is derived from an EMBL/GenBank/DDBJ whole genome shotgun (WGS) entry which is preliminary data.</text>
</comment>
<dbReference type="AlphaFoldDB" id="I4VIP0"/>
<gene>
    <name evidence="1" type="ORF">UU9_17058</name>
</gene>
<dbReference type="Proteomes" id="UP000004210">
    <property type="component" value="Unassembled WGS sequence"/>
</dbReference>
<feature type="non-terminal residue" evidence="1">
    <location>
        <position position="1"/>
    </location>
</feature>
<dbReference type="EMBL" id="AJXU01000090">
    <property type="protein sequence ID" value="EIL87081.1"/>
    <property type="molecule type" value="Genomic_DNA"/>
</dbReference>
<proteinExistence type="predicted"/>
<evidence type="ECO:0000313" key="2">
    <source>
        <dbReference type="Proteomes" id="UP000004210"/>
    </source>
</evidence>
<accession>I4VIP0</accession>
<name>I4VIP0_9GAMM</name>
<evidence type="ECO:0000313" key="1">
    <source>
        <dbReference type="EMBL" id="EIL87081.1"/>
    </source>
</evidence>
<keyword evidence="2" id="KW-1185">Reference proteome</keyword>
<dbReference type="PATRIC" id="fig|1163408.3.peg.3451"/>
<dbReference type="STRING" id="1163408.UU9_17058"/>
<reference evidence="1 2" key="1">
    <citation type="journal article" date="2012" name="J. Bacteriol.">
        <title>Genome sequences for six rhodanobacter strains, isolated from soils and the terrestrial subsurface, with variable denitrification capabilities.</title>
        <authorList>
            <person name="Kostka J.E."/>
            <person name="Green S.J."/>
            <person name="Rishishwar L."/>
            <person name="Prakash O."/>
            <person name="Katz L.S."/>
            <person name="Marino-Ramirez L."/>
            <person name="Jordan I.K."/>
            <person name="Munk C."/>
            <person name="Ivanova N."/>
            <person name="Mikhailova N."/>
            <person name="Watson D.B."/>
            <person name="Brown S.D."/>
            <person name="Palumbo A.V."/>
            <person name="Brooks S.C."/>
        </authorList>
    </citation>
    <scope>NUCLEOTIDE SEQUENCE [LARGE SCALE GENOMIC DNA]</scope>
    <source>
        <strain evidence="2">Jip2T</strain>
    </source>
</reference>
<dbReference type="CDD" id="cd20732">
    <property type="entry name" value="PoNe_FilH_DUF637_VENN-like"/>
    <property type="match status" value="1"/>
</dbReference>
<sequence>HVGDTTTLTGAAIASTADASKNRLDTGSLVVNDLHNSAHSSASQMGFSYSSNSSAASNLAGNAMGAALNMAIPQGGSDSSDTASSIAQGTIIVRNDPDQDLSSIDRSATTLDGNGVSNDFDVDKIKEKQALGQAAGYVGMRAAGDLADYMADHASTDQDQKSWGEGGTYRVLLHGLVGAATAELGGGNATQGALGAAASEAASGAMANYLADHHIDPNSAEGRTLMQLASAAVGGAVGGGAGAVTALDGEKYNRQLHETEKARIKALAGGDKQKEADLSTAACALVHCSAEYAKNSPEYAYYSQLEALGSQPQYADERALLQQQSITRTVVIQSGMSVPVTESLFGYGYGDKTSDYLSYVNNSYGHPFTRLGGGLQAVGGLGAAATGAAAVATGAAACPETLGGGCALAAGGVLLTGWGVDQTQAGVRTGWNGAATPTFGGQAIQNAFGISQGAAELLYGVAGGIGQVYTGISLLPAGTKVATIANADGTFTLAGDSRNLNSVGDFEQLAKGGSVTPTPGGFINQTKVCGSQCVLNVTDPADQALMAQIAQGGDLTGELTESLLNSVATKQGLTVLAGGKYAGNKGFDAVLQNADGSVTILIDAKQVTNGTFSLGKTVDGSLQLSGKWIDRVMGELDKTSPAYRAIDQARDGGTLNTAVIGVNKQTGQLIGVPVNIP</sequence>
<dbReference type="eggNOG" id="COG3210">
    <property type="taxonomic scope" value="Bacteria"/>
</dbReference>
<protein>
    <submittedName>
        <fullName evidence="1">Filamentous hemagglutinin family outer membrane protein</fullName>
    </submittedName>
</protein>